<evidence type="ECO:0000313" key="1">
    <source>
        <dbReference type="EMBL" id="EWM19904.1"/>
    </source>
</evidence>
<organism evidence="1 2">
    <name type="scientific">Nannochloropsis gaditana</name>
    <dbReference type="NCBI Taxonomy" id="72520"/>
    <lineage>
        <taxon>Eukaryota</taxon>
        <taxon>Sar</taxon>
        <taxon>Stramenopiles</taxon>
        <taxon>Ochrophyta</taxon>
        <taxon>Eustigmatophyceae</taxon>
        <taxon>Eustigmatales</taxon>
        <taxon>Monodopsidaceae</taxon>
        <taxon>Nannochloropsis</taxon>
    </lineage>
</organism>
<gene>
    <name evidence="1" type="ORF">Naga_103273g1</name>
</gene>
<dbReference type="Proteomes" id="UP000019335">
    <property type="component" value="Unassembled WGS sequence"/>
</dbReference>
<proteinExistence type="predicted"/>
<keyword evidence="2" id="KW-1185">Reference proteome</keyword>
<reference evidence="1 2" key="1">
    <citation type="journal article" date="2014" name="Mol. Plant">
        <title>Chromosome Scale Genome Assembly and Transcriptome Profiling of Nannochloropsis gaditana in Nitrogen Depletion.</title>
        <authorList>
            <person name="Corteggiani Carpinelli E."/>
            <person name="Telatin A."/>
            <person name="Vitulo N."/>
            <person name="Forcato C."/>
            <person name="D'Angelo M."/>
            <person name="Schiavon R."/>
            <person name="Vezzi A."/>
            <person name="Giacometti G.M."/>
            <person name="Morosinotto T."/>
            <person name="Valle G."/>
        </authorList>
    </citation>
    <scope>NUCLEOTIDE SEQUENCE [LARGE SCALE GENOMIC DNA]</scope>
    <source>
        <strain evidence="1 2">B-31</strain>
    </source>
</reference>
<dbReference type="AlphaFoldDB" id="W7TFY8"/>
<protein>
    <submittedName>
        <fullName evidence="1">Uncharacterized protein</fullName>
    </submittedName>
</protein>
<dbReference type="EMBL" id="AZIL01003814">
    <property type="protein sequence ID" value="EWM19904.1"/>
    <property type="molecule type" value="Genomic_DNA"/>
</dbReference>
<evidence type="ECO:0000313" key="2">
    <source>
        <dbReference type="Proteomes" id="UP000019335"/>
    </source>
</evidence>
<sequence>MCAPYGKAFKKVNSTFKILNHTIFTRLSPTGTSGGGKGRASLRGIRQIRRAAKGIRTLARHLQVRFGQLTPGEDPRTLPTVCRV</sequence>
<accession>W7TFY8</accession>
<name>W7TFY8_9STRA</name>
<comment type="caution">
    <text evidence="1">The sequence shown here is derived from an EMBL/GenBank/DDBJ whole genome shotgun (WGS) entry which is preliminary data.</text>
</comment>